<dbReference type="EMBL" id="JBHTIS010001600">
    <property type="protein sequence ID" value="MFD1048450.1"/>
    <property type="molecule type" value="Genomic_DNA"/>
</dbReference>
<gene>
    <name evidence="1" type="ORF">ACFQ1S_24420</name>
</gene>
<dbReference type="Gene3D" id="3.20.20.140">
    <property type="entry name" value="Metal-dependent hydrolases"/>
    <property type="match status" value="1"/>
</dbReference>
<name>A0ABW3MCG7_9PSEU</name>
<accession>A0ABW3MCG7</accession>
<protein>
    <submittedName>
        <fullName evidence="1">Uncharacterized protein</fullName>
    </submittedName>
</protein>
<evidence type="ECO:0000313" key="1">
    <source>
        <dbReference type="EMBL" id="MFD1048450.1"/>
    </source>
</evidence>
<reference evidence="2" key="1">
    <citation type="journal article" date="2019" name="Int. J. Syst. Evol. Microbiol.">
        <title>The Global Catalogue of Microorganisms (GCM) 10K type strain sequencing project: providing services to taxonomists for standard genome sequencing and annotation.</title>
        <authorList>
            <consortium name="The Broad Institute Genomics Platform"/>
            <consortium name="The Broad Institute Genome Sequencing Center for Infectious Disease"/>
            <person name="Wu L."/>
            <person name="Ma J."/>
        </authorList>
    </citation>
    <scope>NUCLEOTIDE SEQUENCE [LARGE SCALE GENOMIC DNA]</scope>
    <source>
        <strain evidence="2">JCM 31486</strain>
    </source>
</reference>
<proteinExistence type="predicted"/>
<feature type="non-terminal residue" evidence="1">
    <location>
        <position position="170"/>
    </location>
</feature>
<dbReference type="Proteomes" id="UP001597045">
    <property type="component" value="Unassembled WGS sequence"/>
</dbReference>
<sequence>MTKTPDPSGSGSFVRAAQESVEAVTVGPEALPAVLRAMDDPWDDHSQLSAVVERICLGSPVDVLLDVVDQDSFAAFQAALRASATRRETDLWQGLLDRLRGEDELPTRRACIAKLVGDRGDASAVPVLWEVYVPCQYEGHSAVTAVLEQIEVVYQLVARYPADLALASTA</sequence>
<organism evidence="1 2">
    <name type="scientific">Kibdelosporangium lantanae</name>
    <dbReference type="NCBI Taxonomy" id="1497396"/>
    <lineage>
        <taxon>Bacteria</taxon>
        <taxon>Bacillati</taxon>
        <taxon>Actinomycetota</taxon>
        <taxon>Actinomycetes</taxon>
        <taxon>Pseudonocardiales</taxon>
        <taxon>Pseudonocardiaceae</taxon>
        <taxon>Kibdelosporangium</taxon>
    </lineage>
</organism>
<evidence type="ECO:0000313" key="2">
    <source>
        <dbReference type="Proteomes" id="UP001597045"/>
    </source>
</evidence>
<keyword evidence="2" id="KW-1185">Reference proteome</keyword>
<comment type="caution">
    <text evidence="1">The sequence shown here is derived from an EMBL/GenBank/DDBJ whole genome shotgun (WGS) entry which is preliminary data.</text>
</comment>